<name>A0A7W7WJS5_9ACTN</name>
<dbReference type="GO" id="GO:0006355">
    <property type="term" value="P:regulation of DNA-templated transcription"/>
    <property type="evidence" value="ECO:0007669"/>
    <property type="project" value="InterPro"/>
</dbReference>
<dbReference type="RefSeq" id="WP_184920091.1">
    <property type="nucleotide sequence ID" value="NZ_JACHJR010000001.1"/>
</dbReference>
<dbReference type="InterPro" id="IPR016032">
    <property type="entry name" value="Sig_transdc_resp-reg_C-effctor"/>
</dbReference>
<organism evidence="2 3">
    <name type="scientific">Kitasatospora gansuensis</name>
    <dbReference type="NCBI Taxonomy" id="258050"/>
    <lineage>
        <taxon>Bacteria</taxon>
        <taxon>Bacillati</taxon>
        <taxon>Actinomycetota</taxon>
        <taxon>Actinomycetes</taxon>
        <taxon>Kitasatosporales</taxon>
        <taxon>Streptomycetaceae</taxon>
        <taxon>Kitasatospora</taxon>
    </lineage>
</organism>
<dbReference type="InterPro" id="IPR051797">
    <property type="entry name" value="TrmB-like"/>
</dbReference>
<accession>A0A7W7WJS5</accession>
<dbReference type="InterPro" id="IPR036388">
    <property type="entry name" value="WH-like_DNA-bd_sf"/>
</dbReference>
<keyword evidence="3" id="KW-1185">Reference proteome</keyword>
<dbReference type="EMBL" id="JACHJR010000001">
    <property type="protein sequence ID" value="MBB4949621.1"/>
    <property type="molecule type" value="Genomic_DNA"/>
</dbReference>
<evidence type="ECO:0000313" key="2">
    <source>
        <dbReference type="EMBL" id="MBB4949621.1"/>
    </source>
</evidence>
<evidence type="ECO:0000313" key="3">
    <source>
        <dbReference type="Proteomes" id="UP000573327"/>
    </source>
</evidence>
<dbReference type="AlphaFoldDB" id="A0A7W7WJS5"/>
<feature type="domain" description="HTH luxR-type" evidence="1">
    <location>
        <begin position="260"/>
        <end position="317"/>
    </location>
</feature>
<dbReference type="GO" id="GO:0003677">
    <property type="term" value="F:DNA binding"/>
    <property type="evidence" value="ECO:0007669"/>
    <property type="project" value="UniProtKB-KW"/>
</dbReference>
<dbReference type="PANTHER" id="PTHR34293">
    <property type="entry name" value="HTH-TYPE TRANSCRIPTIONAL REGULATOR TRMBL2"/>
    <property type="match status" value="1"/>
</dbReference>
<keyword evidence="2" id="KW-0238">DNA-binding</keyword>
<evidence type="ECO:0000259" key="1">
    <source>
        <dbReference type="SMART" id="SM00421"/>
    </source>
</evidence>
<proteinExistence type="predicted"/>
<dbReference type="InterPro" id="IPR000792">
    <property type="entry name" value="Tscrpt_reg_LuxR_C"/>
</dbReference>
<dbReference type="PANTHER" id="PTHR34293:SF1">
    <property type="entry name" value="HTH-TYPE TRANSCRIPTIONAL REGULATOR TRMBL2"/>
    <property type="match status" value="1"/>
</dbReference>
<sequence length="333" mass="36495">MPKSDNLNAEALLKKETRQLYLDILAGNSAAPAGSDLDHLMSLRLVTPDVSRPGHYLPLDPEPIGHHWQTTMQAVASTMLEQATFLPKQLRELSTAYRRAQRSDHGGGYEYLTGLQVIQDRLTPLLAGCAEELLTAVPRNSRPHELLALSYRRDLEVLAGGAQMRTVYPTAARADEPMGMWTATMTTAGAQIRTSASPFARATVIDRQVAVVDVLTPWTGEGEVPVRAFFLYDEGLVAHVVDSFERTWAAATPWDGKQALPLLTPMQQRALRLTADGLDQAAVAARIGISTRTVVLQLKLAREAVGAGSLPQLMHWWGKNDLVFQDGLVDQVE</sequence>
<gene>
    <name evidence="2" type="ORF">F4556_005156</name>
</gene>
<dbReference type="Gene3D" id="1.10.10.10">
    <property type="entry name" value="Winged helix-like DNA-binding domain superfamily/Winged helix DNA-binding domain"/>
    <property type="match status" value="1"/>
</dbReference>
<comment type="caution">
    <text evidence="2">The sequence shown here is derived from an EMBL/GenBank/DDBJ whole genome shotgun (WGS) entry which is preliminary data.</text>
</comment>
<reference evidence="2 3" key="1">
    <citation type="submission" date="2020-08" db="EMBL/GenBank/DDBJ databases">
        <title>Sequencing the genomes of 1000 actinobacteria strains.</title>
        <authorList>
            <person name="Klenk H.-P."/>
        </authorList>
    </citation>
    <scope>NUCLEOTIDE SEQUENCE [LARGE SCALE GENOMIC DNA]</scope>
    <source>
        <strain evidence="2 3">DSM 44786</strain>
    </source>
</reference>
<dbReference type="SMART" id="SM00421">
    <property type="entry name" value="HTH_LUXR"/>
    <property type="match status" value="1"/>
</dbReference>
<dbReference type="Proteomes" id="UP000573327">
    <property type="component" value="Unassembled WGS sequence"/>
</dbReference>
<protein>
    <submittedName>
        <fullName evidence="2">DNA-binding CsgD family transcriptional regulator</fullName>
    </submittedName>
</protein>
<dbReference type="SUPFAM" id="SSF46894">
    <property type="entry name" value="C-terminal effector domain of the bipartite response regulators"/>
    <property type="match status" value="1"/>
</dbReference>